<protein>
    <submittedName>
        <fullName evidence="2">Uncharacterized protein</fullName>
    </submittedName>
</protein>
<evidence type="ECO:0000313" key="2">
    <source>
        <dbReference type="EMBL" id="QNP50685.1"/>
    </source>
</evidence>
<dbReference type="Proteomes" id="UP000516028">
    <property type="component" value="Chromosome"/>
</dbReference>
<feature type="region of interest" description="Disordered" evidence="1">
    <location>
        <begin position="25"/>
        <end position="45"/>
    </location>
</feature>
<dbReference type="KEGG" id="daer:H9K75_21595"/>
<dbReference type="EMBL" id="CP060783">
    <property type="protein sequence ID" value="QNP50685.1"/>
    <property type="molecule type" value="Genomic_DNA"/>
</dbReference>
<evidence type="ECO:0000313" key="3">
    <source>
        <dbReference type="Proteomes" id="UP000516028"/>
    </source>
</evidence>
<dbReference type="AlphaFoldDB" id="A0A7H0GQW9"/>
<gene>
    <name evidence="2" type="ORF">H9K75_21595</name>
</gene>
<sequence length="45" mass="4896">MSPEICVFSREHSRSAQSLLAPLARSVSPEHRAHAAIDRQPLAGD</sequence>
<accession>A0A7H0GQW9</accession>
<dbReference type="RefSeq" id="WP_187726182.1">
    <property type="nucleotide sequence ID" value="NZ_CP060783.1"/>
</dbReference>
<keyword evidence="3" id="KW-1185">Reference proteome</keyword>
<reference evidence="2 3" key="1">
    <citation type="submission" date="2020-08" db="EMBL/GenBank/DDBJ databases">
        <title>Genome sequence of Diaphorobacter aerolatus KACC 16536T.</title>
        <authorList>
            <person name="Hyun D.-W."/>
            <person name="Bae J.-W."/>
        </authorList>
    </citation>
    <scope>NUCLEOTIDE SEQUENCE [LARGE SCALE GENOMIC DNA]</scope>
    <source>
        <strain evidence="2 3">KACC 16536</strain>
    </source>
</reference>
<organism evidence="2 3">
    <name type="scientific">Diaphorobacter aerolatus</name>
    <dbReference type="NCBI Taxonomy" id="1288495"/>
    <lineage>
        <taxon>Bacteria</taxon>
        <taxon>Pseudomonadati</taxon>
        <taxon>Pseudomonadota</taxon>
        <taxon>Betaproteobacteria</taxon>
        <taxon>Burkholderiales</taxon>
        <taxon>Comamonadaceae</taxon>
        <taxon>Diaphorobacter</taxon>
    </lineage>
</organism>
<proteinExistence type="predicted"/>
<name>A0A7H0GQW9_9BURK</name>
<feature type="compositionally biased region" description="Basic and acidic residues" evidence="1">
    <location>
        <begin position="28"/>
        <end position="37"/>
    </location>
</feature>
<evidence type="ECO:0000256" key="1">
    <source>
        <dbReference type="SAM" id="MobiDB-lite"/>
    </source>
</evidence>